<comment type="caution">
    <text evidence="1">The sequence shown here is derived from an EMBL/GenBank/DDBJ whole genome shotgun (WGS) entry which is preliminary data.</text>
</comment>
<gene>
    <name evidence="1" type="ORF">CHL78_010620</name>
</gene>
<dbReference type="RefSeq" id="WP_094367384.1">
    <property type="nucleotide sequence ID" value="NZ_NOJY02000016.1"/>
</dbReference>
<keyword evidence="2" id="KW-1185">Reference proteome</keyword>
<organism evidence="1 2">
    <name type="scientific">Romboutsia weinsteinii</name>
    <dbReference type="NCBI Taxonomy" id="2020949"/>
    <lineage>
        <taxon>Bacteria</taxon>
        <taxon>Bacillati</taxon>
        <taxon>Bacillota</taxon>
        <taxon>Clostridia</taxon>
        <taxon>Peptostreptococcales</taxon>
        <taxon>Peptostreptococcaceae</taxon>
        <taxon>Romboutsia</taxon>
    </lineage>
</organism>
<dbReference type="AlphaFoldDB" id="A0A371J315"/>
<proteinExistence type="predicted"/>
<dbReference type="EMBL" id="NOJY02000016">
    <property type="protein sequence ID" value="RDY27067.1"/>
    <property type="molecule type" value="Genomic_DNA"/>
</dbReference>
<dbReference type="Pfam" id="PF11148">
    <property type="entry name" value="DUF2922"/>
    <property type="match status" value="1"/>
</dbReference>
<evidence type="ECO:0000313" key="2">
    <source>
        <dbReference type="Proteomes" id="UP000215694"/>
    </source>
</evidence>
<name>A0A371J315_9FIRM</name>
<accession>A0A371J315</accession>
<dbReference type="Proteomes" id="UP000215694">
    <property type="component" value="Unassembled WGS sequence"/>
</dbReference>
<reference evidence="1 2" key="1">
    <citation type="journal article" date="2017" name="Genome Announc.">
        <title>Draft Genome Sequence of Romboutsia weinsteinii sp. nov. Strain CCRI-19649(T) Isolated from Surface Water.</title>
        <authorList>
            <person name="Maheux A.F."/>
            <person name="Boudreau D.K."/>
            <person name="Berube E."/>
            <person name="Boissinot M."/>
            <person name="Cantin P."/>
            <person name="Raymond F."/>
            <person name="Corbeil J."/>
            <person name="Omar R.F."/>
            <person name="Bergeron M.G."/>
        </authorList>
    </citation>
    <scope>NUCLEOTIDE SEQUENCE [LARGE SCALE GENOMIC DNA]</scope>
    <source>
        <strain evidence="1 2">CCRI-19649</strain>
    </source>
</reference>
<protein>
    <submittedName>
        <fullName evidence="1">DUF2922 domain-containing protein</fullName>
    </submittedName>
</protein>
<evidence type="ECO:0000313" key="1">
    <source>
        <dbReference type="EMBL" id="RDY27067.1"/>
    </source>
</evidence>
<dbReference type="InterPro" id="IPR021321">
    <property type="entry name" value="DUF2922"/>
</dbReference>
<sequence length="75" mass="8128">MNVALKLVMTFKTTAGNKVSLTVADPRSDVSEQDIKDAMEVIVNNNIFAPNGSELVEALEAKVVKTDTTDYDLVV</sequence>
<dbReference type="OrthoDB" id="9795264at2"/>